<dbReference type="PANTHER" id="PTHR35204">
    <property type="entry name" value="YALI0A21131P"/>
    <property type="match status" value="1"/>
</dbReference>
<protein>
    <submittedName>
        <fullName evidence="3">Uncharacterized protein</fullName>
    </submittedName>
</protein>
<evidence type="ECO:0000256" key="1">
    <source>
        <dbReference type="SAM" id="MobiDB-lite"/>
    </source>
</evidence>
<feature type="chain" id="PRO_5040421001" evidence="2">
    <location>
        <begin position="22"/>
        <end position="591"/>
    </location>
</feature>
<dbReference type="InterPro" id="IPR038921">
    <property type="entry name" value="YOR389W-like"/>
</dbReference>
<feature type="signal peptide" evidence="2">
    <location>
        <begin position="1"/>
        <end position="21"/>
    </location>
</feature>
<evidence type="ECO:0000256" key="2">
    <source>
        <dbReference type="SAM" id="SignalP"/>
    </source>
</evidence>
<dbReference type="EMBL" id="JAANBB010000307">
    <property type="protein sequence ID" value="KAF7544380.1"/>
    <property type="molecule type" value="Genomic_DNA"/>
</dbReference>
<gene>
    <name evidence="3" type="ORF">G7Z17_g9994</name>
</gene>
<name>A0A9P5H2X7_9HYPO</name>
<keyword evidence="2" id="KW-0732">Signal</keyword>
<reference evidence="3" key="1">
    <citation type="submission" date="2020-03" db="EMBL/GenBank/DDBJ databases">
        <title>Draft Genome Sequence of Cylindrodendrum hubeiense.</title>
        <authorList>
            <person name="Buettner E."/>
            <person name="Kellner H."/>
        </authorList>
    </citation>
    <scope>NUCLEOTIDE SEQUENCE</scope>
    <source>
        <strain evidence="3">IHI 201604</strain>
    </source>
</reference>
<sequence>MIPSTATLLLALGVTLSGASSIPAGKPIKPNHESSKENANRIFNAIHSAGRQWGSSYYHNGFGFIPAVMPRGTLTFHGDGTNTVPTGPEWLAFEIEHAEGFAQSHKKGFRRPPGGGPPPKDGDSDGQKPLSEDEDTRQELRRRDDGPGGGPGGPGGGPPDGGPGGGRDDDENKNVRGYLQTYQANRGLNLLYIDGTSAGKTSMGTLDSQDLLLRENTTHHDGGGFSEIPRALDLCDLAGEWGFDGVMRMEAGFEIIYCDFSDGLDLISMTRTMMPDDKLVDNSMGSFQWARAVGERYNGLGGDRIRFDFSSMVSALFFPVNITSSDIERPDLVRLESVSQDDLKVIKTYLAKVATQPRRFTVNWQGIVDLIVSRFAQRMSSMASETLSWQYFITEVETITSTWFDAAPLPDDISLKKKRKEVNRTADAIDRCRKHFLRPATIAQKEWSLEDELIFTSIDTVMENVCSTLFSVRELLFDASASAPDSYSDYQPIEEDDNSGLQDATKIGRTVVQRLMEELGWTIWKQAQPCPAEEVLFIAMWPFGKVADHWTPGCRSIDGMRQSRNESYWWMNFGGPGGPRNGGKSKDGDRP</sequence>
<dbReference type="AlphaFoldDB" id="A0A9P5H2X7"/>
<feature type="region of interest" description="Disordered" evidence="1">
    <location>
        <begin position="101"/>
        <end position="173"/>
    </location>
</feature>
<organism evidence="3 4">
    <name type="scientific">Cylindrodendrum hubeiense</name>
    <dbReference type="NCBI Taxonomy" id="595255"/>
    <lineage>
        <taxon>Eukaryota</taxon>
        <taxon>Fungi</taxon>
        <taxon>Dikarya</taxon>
        <taxon>Ascomycota</taxon>
        <taxon>Pezizomycotina</taxon>
        <taxon>Sordariomycetes</taxon>
        <taxon>Hypocreomycetidae</taxon>
        <taxon>Hypocreales</taxon>
        <taxon>Nectriaceae</taxon>
        <taxon>Cylindrodendrum</taxon>
    </lineage>
</organism>
<dbReference type="PANTHER" id="PTHR35204:SF1">
    <property type="entry name" value="ENTEROTOXIN"/>
    <property type="match status" value="1"/>
</dbReference>
<feature type="compositionally biased region" description="Basic and acidic residues" evidence="1">
    <location>
        <begin position="137"/>
        <end position="146"/>
    </location>
</feature>
<proteinExistence type="predicted"/>
<accession>A0A9P5H2X7</accession>
<dbReference type="Proteomes" id="UP000722485">
    <property type="component" value="Unassembled WGS sequence"/>
</dbReference>
<keyword evidence="4" id="KW-1185">Reference proteome</keyword>
<evidence type="ECO:0000313" key="4">
    <source>
        <dbReference type="Proteomes" id="UP000722485"/>
    </source>
</evidence>
<comment type="caution">
    <text evidence="3">The sequence shown here is derived from an EMBL/GenBank/DDBJ whole genome shotgun (WGS) entry which is preliminary data.</text>
</comment>
<dbReference type="OrthoDB" id="10261782at2759"/>
<evidence type="ECO:0000313" key="3">
    <source>
        <dbReference type="EMBL" id="KAF7544380.1"/>
    </source>
</evidence>